<proteinExistence type="predicted"/>
<dbReference type="EMBL" id="BAAAFH010000003">
    <property type="protein sequence ID" value="GAA0874391.1"/>
    <property type="molecule type" value="Genomic_DNA"/>
</dbReference>
<keyword evidence="2" id="KW-1185">Reference proteome</keyword>
<accession>A0ABN1MNC8</accession>
<dbReference type="Proteomes" id="UP001501126">
    <property type="component" value="Unassembled WGS sequence"/>
</dbReference>
<evidence type="ECO:0000313" key="2">
    <source>
        <dbReference type="Proteomes" id="UP001501126"/>
    </source>
</evidence>
<dbReference type="RefSeq" id="WP_343785289.1">
    <property type="nucleotide sequence ID" value="NZ_BAAAFH010000003.1"/>
</dbReference>
<sequence>MGKILPIKPEESESIDDLRKAINHRFKDLDKRFDRYEQHFNQLHLKIDGVKTLLDTVHSGLIQRIGNVQSDTSSLELKVSSLESRFNEFGEKLDRVLKWVEEQSDKGNED</sequence>
<organism evidence="1 2">
    <name type="scientific">Wandonia haliotis</name>
    <dbReference type="NCBI Taxonomy" id="574963"/>
    <lineage>
        <taxon>Bacteria</taxon>
        <taxon>Pseudomonadati</taxon>
        <taxon>Bacteroidota</taxon>
        <taxon>Flavobacteriia</taxon>
        <taxon>Flavobacteriales</taxon>
        <taxon>Crocinitomicaceae</taxon>
        <taxon>Wandonia</taxon>
    </lineage>
</organism>
<reference evidence="1 2" key="1">
    <citation type="journal article" date="2019" name="Int. J. Syst. Evol. Microbiol.">
        <title>The Global Catalogue of Microorganisms (GCM) 10K type strain sequencing project: providing services to taxonomists for standard genome sequencing and annotation.</title>
        <authorList>
            <consortium name="The Broad Institute Genomics Platform"/>
            <consortium name="The Broad Institute Genome Sequencing Center for Infectious Disease"/>
            <person name="Wu L."/>
            <person name="Ma J."/>
        </authorList>
    </citation>
    <scope>NUCLEOTIDE SEQUENCE [LARGE SCALE GENOMIC DNA]</scope>
    <source>
        <strain evidence="1 2">JCM 16083</strain>
    </source>
</reference>
<gene>
    <name evidence="1" type="ORF">GCM10009118_07990</name>
</gene>
<evidence type="ECO:0000313" key="1">
    <source>
        <dbReference type="EMBL" id="GAA0874391.1"/>
    </source>
</evidence>
<dbReference type="Gene3D" id="3.90.20.10">
    <property type="match status" value="1"/>
</dbReference>
<protein>
    <submittedName>
        <fullName evidence="1">Uncharacterized protein</fullName>
    </submittedName>
</protein>
<name>A0ABN1MNC8_9FLAO</name>
<comment type="caution">
    <text evidence="1">The sequence shown here is derived from an EMBL/GenBank/DDBJ whole genome shotgun (WGS) entry which is preliminary data.</text>
</comment>